<dbReference type="GO" id="GO:0003924">
    <property type="term" value="F:GTPase activity"/>
    <property type="evidence" value="ECO:0007669"/>
    <property type="project" value="InterPro"/>
</dbReference>
<organism evidence="8 9">
    <name type="scientific">Dinothrombium tinctorium</name>
    <dbReference type="NCBI Taxonomy" id="1965070"/>
    <lineage>
        <taxon>Eukaryota</taxon>
        <taxon>Metazoa</taxon>
        <taxon>Ecdysozoa</taxon>
        <taxon>Arthropoda</taxon>
        <taxon>Chelicerata</taxon>
        <taxon>Arachnida</taxon>
        <taxon>Acari</taxon>
        <taxon>Acariformes</taxon>
        <taxon>Trombidiformes</taxon>
        <taxon>Prostigmata</taxon>
        <taxon>Anystina</taxon>
        <taxon>Parasitengona</taxon>
        <taxon>Trombidioidea</taxon>
        <taxon>Trombidiidae</taxon>
        <taxon>Dinothrombium</taxon>
    </lineage>
</organism>
<evidence type="ECO:0000256" key="5">
    <source>
        <dbReference type="ARBA" id="ARBA00039902"/>
    </source>
</evidence>
<evidence type="ECO:0000256" key="6">
    <source>
        <dbReference type="SAM" id="MobiDB-lite"/>
    </source>
</evidence>
<dbReference type="InterPro" id="IPR027417">
    <property type="entry name" value="P-loop_NTPase"/>
</dbReference>
<reference evidence="8 9" key="1">
    <citation type="journal article" date="2018" name="Gigascience">
        <title>Genomes of trombidid mites reveal novel predicted allergens and laterally-transferred genes associated with secondary metabolism.</title>
        <authorList>
            <person name="Dong X."/>
            <person name="Chaisiri K."/>
            <person name="Xia D."/>
            <person name="Armstrong S.D."/>
            <person name="Fang Y."/>
            <person name="Donnelly M.J."/>
            <person name="Kadowaki T."/>
            <person name="McGarry J.W."/>
            <person name="Darby A.C."/>
            <person name="Makepeace B.L."/>
        </authorList>
    </citation>
    <scope>NUCLEOTIDE SEQUENCE [LARGE SCALE GENOMIC DNA]</scope>
    <source>
        <strain evidence="8">UoL-WK</strain>
    </source>
</reference>
<dbReference type="PANTHER" id="PTHR45709">
    <property type="entry name" value="LARGE SUBUNIT GTPASE 1 HOMOLOG-RELATED"/>
    <property type="match status" value="1"/>
</dbReference>
<dbReference type="InterPro" id="IPR006073">
    <property type="entry name" value="GTP-bd"/>
</dbReference>
<dbReference type="GO" id="GO:0005525">
    <property type="term" value="F:GTP binding"/>
    <property type="evidence" value="ECO:0007669"/>
    <property type="project" value="UniProtKB-KW"/>
</dbReference>
<evidence type="ECO:0000256" key="2">
    <source>
        <dbReference type="ARBA" id="ARBA00022741"/>
    </source>
</evidence>
<feature type="domain" description="CP-type G" evidence="7">
    <location>
        <begin position="178"/>
        <end position="413"/>
    </location>
</feature>
<keyword evidence="3" id="KW-0342">GTP-binding</keyword>
<evidence type="ECO:0000259" key="7">
    <source>
        <dbReference type="PROSITE" id="PS51721"/>
    </source>
</evidence>
<feature type="compositionally biased region" description="Acidic residues" evidence="6">
    <location>
        <begin position="564"/>
        <end position="585"/>
    </location>
</feature>
<gene>
    <name evidence="8" type="ORF">B4U79_02798</name>
</gene>
<dbReference type="EMBL" id="NCKU01000589">
    <property type="protein sequence ID" value="RWS14927.1"/>
    <property type="molecule type" value="Genomic_DNA"/>
</dbReference>
<accession>A0A3S3P4T7</accession>
<dbReference type="STRING" id="1965070.A0A3S3P4T7"/>
<dbReference type="InterPro" id="IPR043358">
    <property type="entry name" value="GNL1-like"/>
</dbReference>
<dbReference type="OrthoDB" id="391988at2759"/>
<feature type="region of interest" description="Disordered" evidence="6">
    <location>
        <begin position="556"/>
        <end position="588"/>
    </location>
</feature>
<feature type="region of interest" description="Disordered" evidence="6">
    <location>
        <begin position="1"/>
        <end position="45"/>
    </location>
</feature>
<protein>
    <recommendedName>
        <fullName evidence="5">Guanine nucleotide-binding protein-like 1</fullName>
    </recommendedName>
</protein>
<evidence type="ECO:0000313" key="9">
    <source>
        <dbReference type="Proteomes" id="UP000285301"/>
    </source>
</evidence>
<evidence type="ECO:0000256" key="4">
    <source>
        <dbReference type="ARBA" id="ARBA00037770"/>
    </source>
</evidence>
<feature type="compositionally biased region" description="Acidic residues" evidence="6">
    <location>
        <begin position="34"/>
        <end position="43"/>
    </location>
</feature>
<dbReference type="Gene3D" id="3.40.50.300">
    <property type="entry name" value="P-loop containing nucleotide triphosphate hydrolases"/>
    <property type="match status" value="1"/>
</dbReference>
<comment type="caution">
    <text evidence="8">The sequence shown here is derived from an EMBL/GenBank/DDBJ whole genome shotgun (WGS) entry which is preliminary data.</text>
</comment>
<evidence type="ECO:0000313" key="8">
    <source>
        <dbReference type="EMBL" id="RWS14927.1"/>
    </source>
</evidence>
<feature type="compositionally biased region" description="Acidic residues" evidence="6">
    <location>
        <begin position="310"/>
        <end position="327"/>
    </location>
</feature>
<feature type="compositionally biased region" description="Basic residues" evidence="6">
    <location>
        <begin position="1"/>
        <end position="16"/>
    </location>
</feature>
<comment type="function">
    <text evidence="4">Possible regulatory or functional link with the histocompatibility cluster.</text>
</comment>
<dbReference type="SUPFAM" id="SSF52540">
    <property type="entry name" value="P-loop containing nucleoside triphosphate hydrolases"/>
    <property type="match status" value="1"/>
</dbReference>
<dbReference type="Proteomes" id="UP000285301">
    <property type="component" value="Unassembled WGS sequence"/>
</dbReference>
<keyword evidence="1" id="KW-0597">Phosphoprotein</keyword>
<dbReference type="CDD" id="cd01857">
    <property type="entry name" value="HSR1_MMR1"/>
    <property type="match status" value="1"/>
</dbReference>
<dbReference type="InterPro" id="IPR030378">
    <property type="entry name" value="G_CP_dom"/>
</dbReference>
<proteinExistence type="predicted"/>
<keyword evidence="9" id="KW-1185">Reference proteome</keyword>
<dbReference type="PANTHER" id="PTHR45709:SF3">
    <property type="entry name" value="GUANINE NUCLEOTIDE-BINDING PROTEIN-LIKE 1"/>
    <property type="match status" value="1"/>
</dbReference>
<evidence type="ECO:0000256" key="3">
    <source>
        <dbReference type="ARBA" id="ARBA00023134"/>
    </source>
</evidence>
<evidence type="ECO:0000256" key="1">
    <source>
        <dbReference type="ARBA" id="ARBA00022553"/>
    </source>
</evidence>
<name>A0A3S3P4T7_9ACAR</name>
<sequence length="602" mass="69183">MPRGRHKLPFSGKQKKAQLLQKRDRQKQRKLRAEDEDDGEDERDALVVNTFTPSLQLLDASGDSLAINAQKSGSSSRDRNRYALLFRRETDEQLKRRKEEAKNELPPVDSHKLEVQSEDIFVLQQFALPKRPPWNPSMSKAELEMHEQRYFREYVDMIEREYRSLGDLGYFELNLETWRQLWRVLEMSDIVLVIADIRHPICHFPPGLYEYVVQELKKDIILVLNKVDLVCAPLVLAWIDYLKKKFPRLYITPFASYAGMKMKKSGKNKGRRIGKLRMASKSAEGLLAICEEIVGDKVDLSSWRKKIEEELREEEEDEDSTDSDDEEFHPLKTGTQKLEKVDLSYYEGQRFKDGVLTIGCVGHPNVGKSSLLNAVMGKKVVSVSRTPGHTKHFQTIFLTKTVKLCDCPGLVFPSIAPRPLQVLMGCFPIAQLREPYSVIAFIAERIDLPKILNLKHPANEDKWSAYDICEAWALKRGYLTAKTGRPDVYRAANHMLRMALDGRTICLAFFPPNYLKDFSSKWSNSEDLKKIEYLQCQSTFDSDQYFDSFDQDMVENREKRCSSDDEADGDDADDADEEDTSESDSEFGATSNKFALLKLLPS</sequence>
<feature type="region of interest" description="Disordered" evidence="6">
    <location>
        <begin position="310"/>
        <end position="331"/>
    </location>
</feature>
<dbReference type="PROSITE" id="PS51721">
    <property type="entry name" value="G_CP"/>
    <property type="match status" value="1"/>
</dbReference>
<dbReference type="AlphaFoldDB" id="A0A3S3P4T7"/>
<keyword evidence="2" id="KW-0547">Nucleotide-binding</keyword>
<dbReference type="Pfam" id="PF01926">
    <property type="entry name" value="MMR_HSR1"/>
    <property type="match status" value="1"/>
</dbReference>